<dbReference type="PATRIC" id="fig|289376.4.peg.1972"/>
<dbReference type="HOGENOM" id="CLU_3048983_0_0_0"/>
<dbReference type="InParanoid" id="B5YIT5"/>
<organism evidence="1 2">
    <name type="scientific">Thermodesulfovibrio yellowstonii (strain ATCC 51303 / DSM 11347 / YP87)</name>
    <dbReference type="NCBI Taxonomy" id="289376"/>
    <lineage>
        <taxon>Bacteria</taxon>
        <taxon>Pseudomonadati</taxon>
        <taxon>Nitrospirota</taxon>
        <taxon>Thermodesulfovibrionia</taxon>
        <taxon>Thermodesulfovibrionales</taxon>
        <taxon>Thermodesulfovibrionaceae</taxon>
        <taxon>Thermodesulfovibrio</taxon>
    </lineage>
</organism>
<dbReference type="AlphaFoldDB" id="B5YIT5"/>
<name>B5YIT5_THEYD</name>
<reference evidence="1 2" key="2">
    <citation type="journal article" date="2015" name="Genome Announc.">
        <title>Genome Sequence of the Sulfate-Reducing Thermophilic Bacterium Thermodesulfovibrio yellowstonii Strain DSM 11347T (Phylum Nitrospirae).</title>
        <authorList>
            <person name="Bhatnagar S."/>
            <person name="Badger J.H."/>
            <person name="Madupu R."/>
            <person name="Khouri H.M."/>
            <person name="O'Connor E.M."/>
            <person name="Robb F.T."/>
            <person name="Ward N.L."/>
            <person name="Eisen J.A."/>
        </authorList>
    </citation>
    <scope>NUCLEOTIDE SEQUENCE [LARGE SCALE GENOMIC DNA]</scope>
    <source>
        <strain evidence="2">ATCC 51303 / DSM 11347 / YP87</strain>
    </source>
</reference>
<proteinExistence type="predicted"/>
<evidence type="ECO:0000313" key="1">
    <source>
        <dbReference type="EMBL" id="ACI20573.1"/>
    </source>
</evidence>
<dbReference type="KEGG" id="tye:THEYE_A2022"/>
<accession>B5YIT5</accession>
<dbReference type="EMBL" id="CP001147">
    <property type="protein sequence ID" value="ACI20573.1"/>
    <property type="molecule type" value="Genomic_DNA"/>
</dbReference>
<evidence type="ECO:0000313" key="2">
    <source>
        <dbReference type="Proteomes" id="UP000000718"/>
    </source>
</evidence>
<dbReference type="Proteomes" id="UP000000718">
    <property type="component" value="Chromosome"/>
</dbReference>
<sequence>MFYRTLKNTTELYIPHGSDETTCQFSHWLEYLLLYIPHGSDETDVLMSEKEFSEKTLYPTWFR</sequence>
<reference evidence="2" key="1">
    <citation type="submission" date="2008-08" db="EMBL/GenBank/DDBJ databases">
        <title>The complete genome sequence of Thermodesulfovibrio yellowstonii strain ATCC 51303 / DSM 11347 / YP87.</title>
        <authorList>
            <person name="Dodson R.J."/>
            <person name="Durkin A.S."/>
            <person name="Wu M."/>
            <person name="Eisen J."/>
            <person name="Sutton G."/>
        </authorList>
    </citation>
    <scope>NUCLEOTIDE SEQUENCE [LARGE SCALE GENOMIC DNA]</scope>
    <source>
        <strain evidence="2">ATCC 51303 / DSM 11347 / YP87</strain>
    </source>
</reference>
<keyword evidence="2" id="KW-1185">Reference proteome</keyword>
<dbReference type="EnsemblBacteria" id="ACI20573">
    <property type="protein sequence ID" value="ACI20573"/>
    <property type="gene ID" value="THEYE_A2022"/>
</dbReference>
<protein>
    <submittedName>
        <fullName evidence="1">Uncharacterized protein</fullName>
    </submittedName>
</protein>
<gene>
    <name evidence="1" type="ordered locus">THEYE_A2022</name>
</gene>
<dbReference type="STRING" id="289376.THEYE_A2022"/>